<keyword evidence="2" id="KW-1185">Reference proteome</keyword>
<gene>
    <name evidence="1" type="ORF">Amon02_001331900</name>
</gene>
<dbReference type="EMBL" id="BSXS01017161">
    <property type="protein sequence ID" value="GMF08616.1"/>
    <property type="molecule type" value="Genomic_DNA"/>
</dbReference>
<comment type="caution">
    <text evidence="1">The sequence shown here is derived from an EMBL/GenBank/DDBJ whole genome shotgun (WGS) entry which is preliminary data.</text>
</comment>
<organism evidence="1 2">
    <name type="scientific">Ambrosiozyma monospora</name>
    <name type="common">Yeast</name>
    <name type="synonym">Endomycopsis monosporus</name>
    <dbReference type="NCBI Taxonomy" id="43982"/>
    <lineage>
        <taxon>Eukaryota</taxon>
        <taxon>Fungi</taxon>
        <taxon>Dikarya</taxon>
        <taxon>Ascomycota</taxon>
        <taxon>Saccharomycotina</taxon>
        <taxon>Pichiomycetes</taxon>
        <taxon>Pichiales</taxon>
        <taxon>Pichiaceae</taxon>
        <taxon>Ambrosiozyma</taxon>
    </lineage>
</organism>
<evidence type="ECO:0000313" key="1">
    <source>
        <dbReference type="EMBL" id="GMF08616.1"/>
    </source>
</evidence>
<sequence>MTKAKLNPSEMSDEERAKTENFSDSMINKIVDNVQVTIRNIHLRYEDEHVFTQQPYAVGLTLEELSAVSADESWMSGFISSFSSIARKLLTLKSLTMYWTTENESIYTDDHDALLEIFKLWSFDCQ</sequence>
<accession>A0ACB5UDI8</accession>
<proteinExistence type="predicted"/>
<dbReference type="Proteomes" id="UP001165064">
    <property type="component" value="Unassembled WGS sequence"/>
</dbReference>
<reference evidence="1" key="1">
    <citation type="submission" date="2023-04" db="EMBL/GenBank/DDBJ databases">
        <title>Ambrosiozyma monospora NBRC 10751.</title>
        <authorList>
            <person name="Ichikawa N."/>
            <person name="Sato H."/>
            <person name="Tonouchi N."/>
        </authorList>
    </citation>
    <scope>NUCLEOTIDE SEQUENCE</scope>
    <source>
        <strain evidence="1">NBRC 10751</strain>
    </source>
</reference>
<protein>
    <submittedName>
        <fullName evidence="1">Unnamed protein product</fullName>
    </submittedName>
</protein>
<name>A0ACB5UDI8_AMBMO</name>
<evidence type="ECO:0000313" key="2">
    <source>
        <dbReference type="Proteomes" id="UP001165064"/>
    </source>
</evidence>